<name>A0A2G8KJL6_STIJA</name>
<feature type="domain" description="EndoU" evidence="14">
    <location>
        <begin position="112"/>
        <end position="374"/>
    </location>
</feature>
<feature type="signal peptide" evidence="12">
    <location>
        <begin position="1"/>
        <end position="19"/>
    </location>
</feature>
<organism evidence="15 16">
    <name type="scientific">Stichopus japonicus</name>
    <name type="common">Sea cucumber</name>
    <dbReference type="NCBI Taxonomy" id="307972"/>
    <lineage>
        <taxon>Eukaryota</taxon>
        <taxon>Metazoa</taxon>
        <taxon>Echinodermata</taxon>
        <taxon>Eleutherozoa</taxon>
        <taxon>Echinozoa</taxon>
        <taxon>Holothuroidea</taxon>
        <taxon>Aspidochirotacea</taxon>
        <taxon>Aspidochirotida</taxon>
        <taxon>Stichopodidae</taxon>
        <taxon>Apostichopus</taxon>
    </lineage>
</organism>
<dbReference type="Pfam" id="PF01033">
    <property type="entry name" value="Somatomedin_B"/>
    <property type="match status" value="2"/>
</dbReference>
<evidence type="ECO:0000256" key="10">
    <source>
        <dbReference type="ARBA" id="ARBA00023211"/>
    </source>
</evidence>
<keyword evidence="5 12" id="KW-0479">Metal-binding</keyword>
<evidence type="ECO:0000256" key="3">
    <source>
        <dbReference type="ARBA" id="ARBA00011245"/>
    </source>
</evidence>
<dbReference type="GO" id="GO:0003723">
    <property type="term" value="F:RNA binding"/>
    <property type="evidence" value="ECO:0007669"/>
    <property type="project" value="UniProtKB-UniRule"/>
</dbReference>
<dbReference type="InterPro" id="IPR037227">
    <property type="entry name" value="EndoU-like"/>
</dbReference>
<comment type="cofactor">
    <cofactor evidence="1 12">
        <name>Mn(2+)</name>
        <dbReference type="ChEBI" id="CHEBI:29035"/>
    </cofactor>
</comment>
<gene>
    <name evidence="15" type="ORF">BSL78_14937</name>
</gene>
<sequence>MRLSLTLVICMCLLSSVLGNTSLCANRCLIAYDNTLPCQCNDACPNYGNCCSDFFSVGCDTAATSSCYDRCLVPYDAALPCQCNDQCSSFGNCCSDFNNANCPSVHSGGSGGALTLTEFAEDLWSSDTNRISSSRYSYNRGTYISNTGDKVDRSSGDLFTYFDQSILNGATFAPFYDLLDNYITSEGVAESFTAAENAEIDTFLDAIFATTVMGKTTSYLMAEGLVTSESDLRSKMETMWFSSYKRQTSGDSSGFEHCFLGEWKSSTAVNGFHNWIQFYKEENEGDINYFGYVEEANPNLISLQFSWGSSSRVKTITSMMFGASPEFEMAMFTTCFLKHKNARCNFTLDGSSVAIQTYDMSSNTNQVGSAYFAV</sequence>
<keyword evidence="4 12" id="KW-0540">Nuclease</keyword>
<evidence type="ECO:0000256" key="4">
    <source>
        <dbReference type="ARBA" id="ARBA00022722"/>
    </source>
</evidence>
<reference evidence="15 16" key="1">
    <citation type="journal article" date="2017" name="PLoS Biol.">
        <title>The sea cucumber genome provides insights into morphological evolution and visceral regeneration.</title>
        <authorList>
            <person name="Zhang X."/>
            <person name="Sun L."/>
            <person name="Yuan J."/>
            <person name="Sun Y."/>
            <person name="Gao Y."/>
            <person name="Zhang L."/>
            <person name="Li S."/>
            <person name="Dai H."/>
            <person name="Hamel J.F."/>
            <person name="Liu C."/>
            <person name="Yu Y."/>
            <person name="Liu S."/>
            <person name="Lin W."/>
            <person name="Guo K."/>
            <person name="Jin S."/>
            <person name="Xu P."/>
            <person name="Storey K.B."/>
            <person name="Huan P."/>
            <person name="Zhang T."/>
            <person name="Zhou Y."/>
            <person name="Zhang J."/>
            <person name="Lin C."/>
            <person name="Li X."/>
            <person name="Xing L."/>
            <person name="Huo D."/>
            <person name="Sun M."/>
            <person name="Wang L."/>
            <person name="Mercier A."/>
            <person name="Li F."/>
            <person name="Yang H."/>
            <person name="Xiang J."/>
        </authorList>
    </citation>
    <scope>NUCLEOTIDE SEQUENCE [LARGE SCALE GENOMIC DNA]</scope>
    <source>
        <strain evidence="15">Shaxun</strain>
        <tissue evidence="15">Muscle</tissue>
    </source>
</reference>
<dbReference type="GO" id="GO:0004521">
    <property type="term" value="F:RNA endonuclease activity"/>
    <property type="evidence" value="ECO:0007669"/>
    <property type="project" value="UniProtKB-UniRule"/>
</dbReference>
<dbReference type="InterPro" id="IPR018998">
    <property type="entry name" value="EndoU_C"/>
</dbReference>
<keyword evidence="7 12" id="KW-0378">Hydrolase</keyword>
<dbReference type="PANTHER" id="PTHR12439:SF42">
    <property type="entry name" value="ENDORIBONUCLEASE-RELATED"/>
    <property type="match status" value="1"/>
</dbReference>
<dbReference type="PANTHER" id="PTHR12439">
    <property type="entry name" value="PLACENTAL PROTEIN 11-RELATED"/>
    <property type="match status" value="1"/>
</dbReference>
<dbReference type="Proteomes" id="UP000230750">
    <property type="component" value="Unassembled WGS sequence"/>
</dbReference>
<proteinExistence type="inferred from homology"/>
<dbReference type="InterPro" id="IPR001212">
    <property type="entry name" value="Somatomedin_B_dom"/>
</dbReference>
<evidence type="ECO:0000256" key="6">
    <source>
        <dbReference type="ARBA" id="ARBA00022759"/>
    </source>
</evidence>
<evidence type="ECO:0000256" key="1">
    <source>
        <dbReference type="ARBA" id="ARBA00001936"/>
    </source>
</evidence>
<dbReference type="SUPFAM" id="SSF142877">
    <property type="entry name" value="EndoU-like"/>
    <property type="match status" value="1"/>
</dbReference>
<evidence type="ECO:0000256" key="5">
    <source>
        <dbReference type="ARBA" id="ARBA00022723"/>
    </source>
</evidence>
<dbReference type="SMART" id="SM00201">
    <property type="entry name" value="SO"/>
    <property type="match status" value="2"/>
</dbReference>
<evidence type="ECO:0000256" key="12">
    <source>
        <dbReference type="RuleBase" id="RU367085"/>
    </source>
</evidence>
<dbReference type="PROSITE" id="PS51959">
    <property type="entry name" value="ENDOU"/>
    <property type="match status" value="1"/>
</dbReference>
<comment type="caution">
    <text evidence="15">The sequence shown here is derived from an EMBL/GenBank/DDBJ whole genome shotgun (WGS) entry which is preliminary data.</text>
</comment>
<keyword evidence="8 12" id="KW-0694">RNA-binding</keyword>
<evidence type="ECO:0000259" key="13">
    <source>
        <dbReference type="PROSITE" id="PS50958"/>
    </source>
</evidence>
<dbReference type="Pfam" id="PF09412">
    <property type="entry name" value="XendoU"/>
    <property type="match status" value="1"/>
</dbReference>
<evidence type="ECO:0000313" key="16">
    <source>
        <dbReference type="Proteomes" id="UP000230750"/>
    </source>
</evidence>
<keyword evidence="11" id="KW-0456">Lyase</keyword>
<evidence type="ECO:0000256" key="11">
    <source>
        <dbReference type="ARBA" id="ARBA00023239"/>
    </source>
</evidence>
<dbReference type="OrthoDB" id="430326at2759"/>
<feature type="domain" description="SMB" evidence="13">
    <location>
        <begin position="20"/>
        <end position="62"/>
    </location>
</feature>
<keyword evidence="6 12" id="KW-0255">Endonuclease</keyword>
<keyword evidence="9" id="KW-1015">Disulfide bond</keyword>
<comment type="subunit">
    <text evidence="3 12">Monomer.</text>
</comment>
<dbReference type="SUPFAM" id="SSF90188">
    <property type="entry name" value="Somatomedin B domain"/>
    <property type="match status" value="2"/>
</dbReference>
<keyword evidence="10 12" id="KW-0464">Manganese</keyword>
<dbReference type="InterPro" id="IPR039787">
    <property type="entry name" value="ENDOU"/>
</dbReference>
<comment type="similarity">
    <text evidence="2 12">Belongs to the ENDOU family.</text>
</comment>
<protein>
    <recommendedName>
        <fullName evidence="12">Uridylate-specific endoribonuclease</fullName>
        <ecNumber evidence="12">4.6.1.-</ecNumber>
    </recommendedName>
</protein>
<accession>A0A2G8KJL6</accession>
<keyword evidence="12" id="KW-0732">Signal</keyword>
<dbReference type="EC" id="4.6.1.-" evidence="12"/>
<dbReference type="GO" id="GO:0046872">
    <property type="term" value="F:metal ion binding"/>
    <property type="evidence" value="ECO:0007669"/>
    <property type="project" value="UniProtKB-UniRule"/>
</dbReference>
<dbReference type="CDD" id="cd21159">
    <property type="entry name" value="XendoU"/>
    <property type="match status" value="1"/>
</dbReference>
<dbReference type="PROSITE" id="PS50958">
    <property type="entry name" value="SMB_2"/>
    <property type="match status" value="2"/>
</dbReference>
<keyword evidence="16" id="KW-1185">Reference proteome</keyword>
<evidence type="ECO:0000256" key="7">
    <source>
        <dbReference type="ARBA" id="ARBA00022801"/>
    </source>
</evidence>
<feature type="domain" description="SMB" evidence="13">
    <location>
        <begin position="63"/>
        <end position="106"/>
    </location>
</feature>
<evidence type="ECO:0000256" key="2">
    <source>
        <dbReference type="ARBA" id="ARBA00010168"/>
    </source>
</evidence>
<evidence type="ECO:0000256" key="8">
    <source>
        <dbReference type="ARBA" id="ARBA00022884"/>
    </source>
</evidence>
<comment type="catalytic activity">
    <reaction evidence="12">
        <text>ribonucleotidyl-uridine-RNA = a 5'-end dephospho-uridine-RNA + a 3'-end 2',3'-cyclophospho-ribonucleotide-RNA</text>
        <dbReference type="Rhea" id="RHEA:67792"/>
        <dbReference type="Rhea" id="RHEA-COMP:10464"/>
        <dbReference type="Rhea" id="RHEA-COMP:17354"/>
        <dbReference type="Rhea" id="RHEA-COMP:17356"/>
        <dbReference type="ChEBI" id="CHEBI:83064"/>
        <dbReference type="ChEBI" id="CHEBI:173117"/>
        <dbReference type="ChEBI" id="CHEBI:173224"/>
    </reaction>
</comment>
<evidence type="ECO:0000313" key="15">
    <source>
        <dbReference type="EMBL" id="PIK48194.1"/>
    </source>
</evidence>
<feature type="chain" id="PRO_5026379188" description="Uridylate-specific endoribonuclease" evidence="12">
    <location>
        <begin position="20"/>
        <end position="374"/>
    </location>
</feature>
<dbReference type="AlphaFoldDB" id="A0A2G8KJL6"/>
<dbReference type="InterPro" id="IPR036024">
    <property type="entry name" value="Somatomedin_B-like_dom_sf"/>
</dbReference>
<dbReference type="EMBL" id="MRZV01000536">
    <property type="protein sequence ID" value="PIK48194.1"/>
    <property type="molecule type" value="Genomic_DNA"/>
</dbReference>
<dbReference type="GO" id="GO:0016787">
    <property type="term" value="F:hydrolase activity"/>
    <property type="evidence" value="ECO:0007669"/>
    <property type="project" value="UniProtKB-KW"/>
</dbReference>
<evidence type="ECO:0000259" key="14">
    <source>
        <dbReference type="PROSITE" id="PS51959"/>
    </source>
</evidence>
<dbReference type="GO" id="GO:0016829">
    <property type="term" value="F:lyase activity"/>
    <property type="evidence" value="ECO:0007669"/>
    <property type="project" value="UniProtKB-KW"/>
</dbReference>
<dbReference type="Gene3D" id="4.10.410.20">
    <property type="match status" value="2"/>
</dbReference>
<evidence type="ECO:0000256" key="9">
    <source>
        <dbReference type="ARBA" id="ARBA00023157"/>
    </source>
</evidence>